<evidence type="ECO:0000313" key="2">
    <source>
        <dbReference type="Proteomes" id="UP000632377"/>
    </source>
</evidence>
<comment type="caution">
    <text evidence="1">The sequence shown here is derived from an EMBL/GenBank/DDBJ whole genome shotgun (WGS) entry which is preliminary data.</text>
</comment>
<reference evidence="1 2" key="1">
    <citation type="submission" date="2021-01" db="EMBL/GenBank/DDBJ databases">
        <title>Genome public.</title>
        <authorList>
            <person name="Liu C."/>
            <person name="Sun Q."/>
        </authorList>
    </citation>
    <scope>NUCLEOTIDE SEQUENCE [LARGE SCALE GENOMIC DNA]</scope>
    <source>
        <strain evidence="1 2">YIM B02515</strain>
    </source>
</reference>
<organism evidence="1 2">
    <name type="scientific">Clostridium rhizosphaerae</name>
    <dbReference type="NCBI Taxonomy" id="2803861"/>
    <lineage>
        <taxon>Bacteria</taxon>
        <taxon>Bacillati</taxon>
        <taxon>Bacillota</taxon>
        <taxon>Clostridia</taxon>
        <taxon>Eubacteriales</taxon>
        <taxon>Clostridiaceae</taxon>
        <taxon>Clostridium</taxon>
    </lineage>
</organism>
<evidence type="ECO:0000313" key="1">
    <source>
        <dbReference type="EMBL" id="MBL4938191.1"/>
    </source>
</evidence>
<protein>
    <submittedName>
        <fullName evidence="1">Uncharacterized protein</fullName>
    </submittedName>
</protein>
<gene>
    <name evidence="1" type="ORF">JK636_20995</name>
</gene>
<dbReference type="Proteomes" id="UP000632377">
    <property type="component" value="Unassembled WGS sequence"/>
</dbReference>
<keyword evidence="2" id="KW-1185">Reference proteome</keyword>
<accession>A0ABS1TFP6</accession>
<dbReference type="RefSeq" id="WP_202750915.1">
    <property type="nucleotide sequence ID" value="NZ_JAESWC010000018.1"/>
</dbReference>
<name>A0ABS1TFP6_9CLOT</name>
<sequence>MVDILIIESIKDESFRTSLIHNLNVLGIEYSLQAVNCVGTYETDYTIINGLNSYIKGDFKAAYCLVNTDNSLESSINLFGNMITFGLSGKNTVTVSSIDGASFVYCLQRYIGLNNSKVIEPQELPVYSNYKNDNELYAIMAAITIGLLEGLSASFIEKKLSEKILVLK</sequence>
<proteinExistence type="predicted"/>
<dbReference type="EMBL" id="JAESWC010000018">
    <property type="protein sequence ID" value="MBL4938191.1"/>
    <property type="molecule type" value="Genomic_DNA"/>
</dbReference>